<gene>
    <name evidence="3" type="ORF">BZB76_2023</name>
</gene>
<evidence type="ECO:0000313" key="3">
    <source>
        <dbReference type="EMBL" id="RKS76666.1"/>
    </source>
</evidence>
<evidence type="ECO:0000256" key="1">
    <source>
        <dbReference type="SAM" id="MobiDB-lite"/>
    </source>
</evidence>
<organism evidence="3 4">
    <name type="scientific">Actinomadura pelletieri DSM 43383</name>
    <dbReference type="NCBI Taxonomy" id="1120940"/>
    <lineage>
        <taxon>Bacteria</taxon>
        <taxon>Bacillati</taxon>
        <taxon>Actinomycetota</taxon>
        <taxon>Actinomycetes</taxon>
        <taxon>Streptosporangiales</taxon>
        <taxon>Thermomonosporaceae</taxon>
        <taxon>Actinomadura</taxon>
    </lineage>
</organism>
<dbReference type="Gene3D" id="1.10.260.40">
    <property type="entry name" value="lambda repressor-like DNA-binding domains"/>
    <property type="match status" value="1"/>
</dbReference>
<evidence type="ECO:0000313" key="4">
    <source>
        <dbReference type="Proteomes" id="UP000274601"/>
    </source>
</evidence>
<dbReference type="InterPro" id="IPR010982">
    <property type="entry name" value="Lambda_DNA-bd_dom_sf"/>
</dbReference>
<dbReference type="GO" id="GO:0003677">
    <property type="term" value="F:DNA binding"/>
    <property type="evidence" value="ECO:0007669"/>
    <property type="project" value="InterPro"/>
</dbReference>
<dbReference type="Proteomes" id="UP000274601">
    <property type="component" value="Unassembled WGS sequence"/>
</dbReference>
<dbReference type="SMART" id="SM00530">
    <property type="entry name" value="HTH_XRE"/>
    <property type="match status" value="1"/>
</dbReference>
<dbReference type="SUPFAM" id="SSF47413">
    <property type="entry name" value="lambda repressor-like DNA-binding domains"/>
    <property type="match status" value="1"/>
</dbReference>
<dbReference type="InterPro" id="IPR001387">
    <property type="entry name" value="Cro/C1-type_HTH"/>
</dbReference>
<feature type="domain" description="HTH cro/C1-type" evidence="2">
    <location>
        <begin position="8"/>
        <end position="62"/>
    </location>
</feature>
<dbReference type="AlphaFoldDB" id="A0A495QT22"/>
<reference evidence="3 4" key="1">
    <citation type="submission" date="2018-10" db="EMBL/GenBank/DDBJ databases">
        <title>Genomic Encyclopedia of Archaeal and Bacterial Type Strains, Phase II (KMG-II): from individual species to whole genera.</title>
        <authorList>
            <person name="Goeker M."/>
        </authorList>
    </citation>
    <scope>NUCLEOTIDE SEQUENCE [LARGE SCALE GENOMIC DNA]</scope>
    <source>
        <strain evidence="3 4">DSM 43383</strain>
    </source>
</reference>
<evidence type="ECO:0000259" key="2">
    <source>
        <dbReference type="PROSITE" id="PS50943"/>
    </source>
</evidence>
<sequence length="432" mass="48104">MATFGEKLRALMSERKISQRKLAKLVPCSDGYLSRLATGDRRPSEQTATRLDELLGAEGELLALSRRATDGTDRAVTDSGADIHSDKDEEMQRRRLLQALAALGVATPAVDAIDQIRQSVDRAIGRDEDGHLDEWEETVAEYGYTYQQQPPRQLLNDLAADMVILQRVASRHSDGPQLRSWQRVTGGLSVLMAKTLSNLGESRLARDWWMTAQHAADSSHDVDLSLWISGERLVYGLYENRPTETLLHKTDRVLAQAPATPRRGLIHVRAVRAQLLSMEKGSERAAADEIRTCEEIYQRLPAAVTRDKSTHGWGEDRLRYTQAWVHAHTRKRDQLDATVARAHTVSNQQSVRVRTQLDLMRAAGHVRAGDTTEGVRFAHAAYEALLPQHRALMVTSLAHQVAAAVPANRRAEPTVSAYRELLASGSERKAIT</sequence>
<name>A0A495QT22_9ACTN</name>
<comment type="caution">
    <text evidence="3">The sequence shown here is derived from an EMBL/GenBank/DDBJ whole genome shotgun (WGS) entry which is preliminary data.</text>
</comment>
<dbReference type="Pfam" id="PF13560">
    <property type="entry name" value="HTH_31"/>
    <property type="match status" value="1"/>
</dbReference>
<dbReference type="EMBL" id="RBWU01000002">
    <property type="protein sequence ID" value="RKS76666.1"/>
    <property type="molecule type" value="Genomic_DNA"/>
</dbReference>
<protein>
    <submittedName>
        <fullName evidence="3">Helix-turn-helix protein</fullName>
    </submittedName>
</protein>
<dbReference type="OrthoDB" id="3213425at2"/>
<feature type="region of interest" description="Disordered" evidence="1">
    <location>
        <begin position="70"/>
        <end position="89"/>
    </location>
</feature>
<proteinExistence type="predicted"/>
<keyword evidence="4" id="KW-1185">Reference proteome</keyword>
<dbReference type="CDD" id="cd00093">
    <property type="entry name" value="HTH_XRE"/>
    <property type="match status" value="1"/>
</dbReference>
<dbReference type="PROSITE" id="PS50943">
    <property type="entry name" value="HTH_CROC1"/>
    <property type="match status" value="1"/>
</dbReference>
<dbReference type="RefSeq" id="WP_121433972.1">
    <property type="nucleotide sequence ID" value="NZ_RBWU01000002.1"/>
</dbReference>
<accession>A0A495QT22</accession>